<dbReference type="GO" id="GO:0008832">
    <property type="term" value="F:dGTPase activity"/>
    <property type="evidence" value="ECO:0007669"/>
    <property type="project" value="UniProtKB-EC"/>
</dbReference>
<evidence type="ECO:0000313" key="6">
    <source>
        <dbReference type="Proteomes" id="UP000565205"/>
    </source>
</evidence>
<reference evidence="4 6" key="1">
    <citation type="submission" date="2020-06" db="EMBL/GenBank/DDBJ databases">
        <title>Description of novel acetic acid bacteria.</title>
        <authorList>
            <person name="Sombolestani A."/>
        </authorList>
    </citation>
    <scope>NUCLEOTIDE SEQUENCE [LARGE SCALE GENOMIC DNA]</scope>
    <source>
        <strain evidence="4 6">LMG 26838</strain>
    </source>
</reference>
<keyword evidence="5" id="KW-1185">Reference proteome</keyword>
<evidence type="ECO:0000313" key="5">
    <source>
        <dbReference type="Proteomes" id="UP000557688"/>
    </source>
</evidence>
<dbReference type="EMBL" id="JABXXQ010000347">
    <property type="protein sequence ID" value="NVN31340.1"/>
    <property type="molecule type" value="Genomic_DNA"/>
</dbReference>
<comment type="caution">
    <text evidence="3">The sequence shown here is derived from an EMBL/GenBank/DDBJ whole genome shotgun (WGS) entry which is preliminary data.</text>
</comment>
<evidence type="ECO:0000259" key="2">
    <source>
        <dbReference type="PROSITE" id="PS51831"/>
    </source>
</evidence>
<dbReference type="InterPro" id="IPR050135">
    <property type="entry name" value="dGTPase-like"/>
</dbReference>
<dbReference type="InterPro" id="IPR006674">
    <property type="entry name" value="HD_domain"/>
</dbReference>
<feature type="domain" description="HD" evidence="2">
    <location>
        <begin position="61"/>
        <end position="241"/>
    </location>
</feature>
<organism evidence="3 5">
    <name type="scientific">Endobacter medicaginis</name>
    <dbReference type="NCBI Taxonomy" id="1181271"/>
    <lineage>
        <taxon>Bacteria</taxon>
        <taxon>Pseudomonadati</taxon>
        <taxon>Pseudomonadota</taxon>
        <taxon>Alphaproteobacteria</taxon>
        <taxon>Acetobacterales</taxon>
        <taxon>Acetobacteraceae</taxon>
        <taxon>Endobacter</taxon>
    </lineage>
</organism>
<dbReference type="InterPro" id="IPR006261">
    <property type="entry name" value="dGTPase"/>
</dbReference>
<dbReference type="InterPro" id="IPR003607">
    <property type="entry name" value="HD/PDEase_dom"/>
</dbReference>
<protein>
    <submittedName>
        <fullName evidence="4">Deoxyguanosinetriphosphate triphosphohydrolase</fullName>
    </submittedName>
    <submittedName>
        <fullName evidence="3">dGTPase</fullName>
        <ecNumber evidence="3">3.1.5.1</ecNumber>
    </submittedName>
</protein>
<evidence type="ECO:0000313" key="3">
    <source>
        <dbReference type="EMBL" id="MBB3174382.1"/>
    </source>
</evidence>
<dbReference type="EC" id="3.1.5.1" evidence="3"/>
<dbReference type="Proteomes" id="UP000565205">
    <property type="component" value="Unassembled WGS sequence"/>
</dbReference>
<dbReference type="NCBIfam" id="NF002205">
    <property type="entry name" value="PRK01096.1"/>
    <property type="match status" value="1"/>
</dbReference>
<evidence type="ECO:0000313" key="4">
    <source>
        <dbReference type="EMBL" id="NVN31340.1"/>
    </source>
</evidence>
<dbReference type="NCBIfam" id="TIGR01353">
    <property type="entry name" value="dGTP_triPase"/>
    <property type="match status" value="1"/>
</dbReference>
<sequence length="437" mass="48457">MEWRRLLDDTRFGGVASLDGTRGRSEFQKDHDRIIFSEAFRKLGRKTQVHPLPKNDRVHNRLTHSLEVSCVGRSLGEMCGRRLAAMGELPAHIAPSDIGAIVQAACLAHDIGNPPFGHAGEYAVRDWYRRTERARLSGISDAAYRDLSLFEGNAQGLRMLTTLVETVGIRLTHATLATFVKYPWSSAEAAQHRGKYSYYESEREAFTRVFDTLGVTRHAPGVYARHPLAYFVEAADDICYALIDIEDGYEMGVLSEAEVTDTLRPLLSTPDRNEYERDEAGFNTAQRFRRLRGRAVDNLIAACVDAFFADYDAILAGRFSGSIVDRAPAPIRDGIAHAKFLAKDKIFLHSRKMELEIGAYAAVGTLLEACAALIGGDSGDDGLRYRTSRLETMMGEFRPDRTAGADENARSVTDFVASLTDNQVTRLAQVIRGNTAE</sequence>
<proteinExistence type="predicted"/>
<name>A0A839V4A1_9PROT</name>
<dbReference type="GO" id="GO:0006203">
    <property type="term" value="P:dGTP catabolic process"/>
    <property type="evidence" value="ECO:0007669"/>
    <property type="project" value="TreeGrafter"/>
</dbReference>
<dbReference type="EMBL" id="JACHXV010000007">
    <property type="protein sequence ID" value="MBB3174382.1"/>
    <property type="molecule type" value="Genomic_DNA"/>
</dbReference>
<dbReference type="Gene3D" id="1.10.3410.10">
    <property type="entry name" value="putative deoxyguanosinetriphosphate triphosphohydrolase like domain"/>
    <property type="match status" value="1"/>
</dbReference>
<dbReference type="Gene3D" id="1.10.3210.10">
    <property type="entry name" value="Hypothetical protein af1432"/>
    <property type="match status" value="1"/>
</dbReference>
<dbReference type="SMART" id="SM00471">
    <property type="entry name" value="HDc"/>
    <property type="match status" value="1"/>
</dbReference>
<keyword evidence="1 3" id="KW-0378">Hydrolase</keyword>
<dbReference type="SUPFAM" id="SSF109604">
    <property type="entry name" value="HD-domain/PDEase-like"/>
    <property type="match status" value="1"/>
</dbReference>
<accession>A0A839V4A1</accession>
<dbReference type="PANTHER" id="PTHR11373:SF32">
    <property type="entry name" value="DEOXYGUANOSINETRIPHOSPHATE TRIPHOSPHOHYDROLASE"/>
    <property type="match status" value="1"/>
</dbReference>
<dbReference type="AlphaFoldDB" id="A0A839V4A1"/>
<dbReference type="PROSITE" id="PS51831">
    <property type="entry name" value="HD"/>
    <property type="match status" value="1"/>
</dbReference>
<gene>
    <name evidence="3" type="ORF">FHR90_002223</name>
    <name evidence="4" type="ORF">HUK83_13490</name>
</gene>
<dbReference type="PANTHER" id="PTHR11373">
    <property type="entry name" value="DEOXYNUCLEOSIDE TRIPHOSPHATE TRIPHOSPHOHYDROLASE"/>
    <property type="match status" value="1"/>
</dbReference>
<dbReference type="Gene3D" id="1.10.3550.10">
    <property type="entry name" value="eoxyguanosinetriphosphate triphosphohydrolase domain-like"/>
    <property type="match status" value="1"/>
</dbReference>
<evidence type="ECO:0000256" key="1">
    <source>
        <dbReference type="ARBA" id="ARBA00022801"/>
    </source>
</evidence>
<dbReference type="InterPro" id="IPR023293">
    <property type="entry name" value="dGTP_triP_hydro_central_sf"/>
</dbReference>
<dbReference type="RefSeq" id="WP_176625593.1">
    <property type="nucleotide sequence ID" value="NZ_JABXXQ010000347.1"/>
</dbReference>
<dbReference type="Proteomes" id="UP000557688">
    <property type="component" value="Unassembled WGS sequence"/>
</dbReference>
<dbReference type="Pfam" id="PF01966">
    <property type="entry name" value="HD"/>
    <property type="match status" value="1"/>
</dbReference>
<dbReference type="InterPro" id="IPR027432">
    <property type="entry name" value="dGTP_triphosphohydrolase_C"/>
</dbReference>
<reference evidence="3 5" key="2">
    <citation type="submission" date="2020-08" db="EMBL/GenBank/DDBJ databases">
        <title>Genomic Encyclopedia of Type Strains, Phase III (KMG-III): the genomes of soil and plant-associated and newly described type strains.</title>
        <authorList>
            <person name="Whitman W."/>
        </authorList>
    </citation>
    <scope>NUCLEOTIDE SEQUENCE [LARGE SCALE GENOMIC DNA]</scope>
    <source>
        <strain evidence="3 5">CECT 8088</strain>
    </source>
</reference>